<keyword evidence="4 8" id="KW-0812">Transmembrane</keyword>
<dbReference type="Gene3D" id="2.70.150.10">
    <property type="entry name" value="Calcium-transporting ATPase, cytoplasmic transduction domain A"/>
    <property type="match status" value="1"/>
</dbReference>
<accession>A0ABP0VHH6</accession>
<evidence type="ECO:0000256" key="4">
    <source>
        <dbReference type="ARBA" id="ARBA00022692"/>
    </source>
</evidence>
<keyword evidence="10" id="KW-1185">Reference proteome</keyword>
<feature type="non-terminal residue" evidence="9">
    <location>
        <position position="1"/>
    </location>
</feature>
<feature type="non-terminal residue" evidence="9">
    <location>
        <position position="441"/>
    </location>
</feature>
<proteinExistence type="predicted"/>
<dbReference type="NCBIfam" id="TIGR01494">
    <property type="entry name" value="ATPase_P-type"/>
    <property type="match status" value="1"/>
</dbReference>
<evidence type="ECO:0000313" key="10">
    <source>
        <dbReference type="Proteomes" id="UP001497444"/>
    </source>
</evidence>
<dbReference type="InterPro" id="IPR001757">
    <property type="entry name" value="P_typ_ATPase"/>
</dbReference>
<keyword evidence="3" id="KW-0597">Phosphoprotein</keyword>
<dbReference type="PRINTS" id="PR01836">
    <property type="entry name" value="MGATPASE"/>
</dbReference>
<sequence length="441" mass="49478">IPDLCYMGTTIVSGTATAIVRKTGMNTYFGSMAKDLFKRRPQSAFQLGVRRISWLFFLIMACMVPPVLLIQGFVHQDWTDAFLFSLSIAVGLTPEMLPMIVNATLARGAILMSRKKCIVKNLDSIINMGGMDVLCTDKTGTLTENQVVLMRHVDYFGKTAAFPLQLTFLNSYFQTGLKNLLDMAIIKFVEKLNSISIESNFGDRVKSSITSRFVKVDEIPFDFVRRRMSVILQSINERLLISKGAVDEMIDICSHIYLGENITQHNIHLISDEKISCLGTKNDLESKVEINDLKIPEEKNVLKLTPEMISNLKHMNDLLNGDGIRVVAVAYKKFEEIPSEFQRSDERDLIFAGFVGFLDPPKESALPAIHFLREHNLNVKVLTGDSAVVCRKVCEEINLPVHSIVTTEDLEVASEERIAELAENGTIFAKLTPLQKAQIVR</sequence>
<feature type="transmembrane region" description="Helical" evidence="8">
    <location>
        <begin position="54"/>
        <end position="75"/>
    </location>
</feature>
<evidence type="ECO:0000256" key="5">
    <source>
        <dbReference type="ARBA" id="ARBA00022842"/>
    </source>
</evidence>
<dbReference type="SUPFAM" id="SSF56784">
    <property type="entry name" value="HAD-like"/>
    <property type="match status" value="1"/>
</dbReference>
<keyword evidence="6 8" id="KW-1133">Transmembrane helix</keyword>
<evidence type="ECO:0000256" key="3">
    <source>
        <dbReference type="ARBA" id="ARBA00022553"/>
    </source>
</evidence>
<evidence type="ECO:0000256" key="6">
    <source>
        <dbReference type="ARBA" id="ARBA00022989"/>
    </source>
</evidence>
<keyword evidence="5" id="KW-0460">Magnesium</keyword>
<dbReference type="InterPro" id="IPR023214">
    <property type="entry name" value="HAD_sf"/>
</dbReference>
<dbReference type="Proteomes" id="UP001497444">
    <property type="component" value="Unassembled WGS sequence"/>
</dbReference>
<reference evidence="9" key="1">
    <citation type="submission" date="2024-02" db="EMBL/GenBank/DDBJ databases">
        <authorList>
            <consortium name="ELIXIR-Norway"/>
            <consortium name="Elixir Norway"/>
        </authorList>
    </citation>
    <scope>NUCLEOTIDE SEQUENCE</scope>
</reference>
<evidence type="ECO:0000256" key="1">
    <source>
        <dbReference type="ARBA" id="ARBA00004651"/>
    </source>
</evidence>
<dbReference type="Gene3D" id="3.40.50.1000">
    <property type="entry name" value="HAD superfamily/HAD-like"/>
    <property type="match status" value="1"/>
</dbReference>
<name>A0ABP0VHH6_9BRYO</name>
<keyword evidence="7 8" id="KW-0472">Membrane</keyword>
<evidence type="ECO:0000256" key="8">
    <source>
        <dbReference type="SAM" id="Phobius"/>
    </source>
</evidence>
<organism evidence="9 10">
    <name type="scientific">Sphagnum jensenii</name>
    <dbReference type="NCBI Taxonomy" id="128206"/>
    <lineage>
        <taxon>Eukaryota</taxon>
        <taxon>Viridiplantae</taxon>
        <taxon>Streptophyta</taxon>
        <taxon>Embryophyta</taxon>
        <taxon>Bryophyta</taxon>
        <taxon>Sphagnophytina</taxon>
        <taxon>Sphagnopsida</taxon>
        <taxon>Sphagnales</taxon>
        <taxon>Sphagnaceae</taxon>
        <taxon>Sphagnum</taxon>
    </lineage>
</organism>
<gene>
    <name evidence="9" type="ORF">CSSPJE1EN1_LOCUS28789</name>
</gene>
<dbReference type="InterPro" id="IPR023299">
    <property type="entry name" value="ATPase_P-typ_cyto_dom_N"/>
</dbReference>
<evidence type="ECO:0000256" key="2">
    <source>
        <dbReference type="ARBA" id="ARBA00022475"/>
    </source>
</evidence>
<dbReference type="PANTHER" id="PTHR42861">
    <property type="entry name" value="CALCIUM-TRANSPORTING ATPASE"/>
    <property type="match status" value="1"/>
</dbReference>
<evidence type="ECO:0000256" key="7">
    <source>
        <dbReference type="ARBA" id="ARBA00023136"/>
    </source>
</evidence>
<comment type="subcellular location">
    <subcellularLocation>
        <location evidence="1">Cell membrane</location>
        <topology evidence="1">Multi-pass membrane protein</topology>
    </subcellularLocation>
</comment>
<dbReference type="InterPro" id="IPR036412">
    <property type="entry name" value="HAD-like_sf"/>
</dbReference>
<dbReference type="EMBL" id="CAXAQS010000849">
    <property type="protein sequence ID" value="CAK9253411.1"/>
    <property type="molecule type" value="Genomic_DNA"/>
</dbReference>
<dbReference type="SUPFAM" id="SSF81660">
    <property type="entry name" value="Metal cation-transporting ATPase, ATP-binding domain N"/>
    <property type="match status" value="2"/>
</dbReference>
<dbReference type="InterPro" id="IPR023298">
    <property type="entry name" value="ATPase_P-typ_TM_dom_sf"/>
</dbReference>
<protein>
    <submittedName>
        <fullName evidence="9">Uncharacterized protein</fullName>
    </submittedName>
</protein>
<dbReference type="Pfam" id="PF13246">
    <property type="entry name" value="Cation_ATPase"/>
    <property type="match status" value="2"/>
</dbReference>
<dbReference type="PROSITE" id="PS00154">
    <property type="entry name" value="ATPASE_E1_E2"/>
    <property type="match status" value="1"/>
</dbReference>
<keyword evidence="2" id="KW-1003">Cell membrane</keyword>
<dbReference type="InterPro" id="IPR018303">
    <property type="entry name" value="ATPase_P-typ_P_site"/>
</dbReference>
<comment type="caution">
    <text evidence="9">The sequence shown here is derived from an EMBL/GenBank/DDBJ whole genome shotgun (WGS) entry which is preliminary data.</text>
</comment>
<dbReference type="Gene3D" id="1.20.1110.10">
    <property type="entry name" value="Calcium-transporting ATPase, transmembrane domain"/>
    <property type="match status" value="1"/>
</dbReference>
<evidence type="ECO:0000313" key="9">
    <source>
        <dbReference type="EMBL" id="CAK9253411.1"/>
    </source>
</evidence>
<dbReference type="SUPFAM" id="SSF81665">
    <property type="entry name" value="Calcium ATPase, transmembrane domain M"/>
    <property type="match status" value="1"/>
</dbReference>
<dbReference type="InterPro" id="IPR006415">
    <property type="entry name" value="P-type_ATPase_IIIB"/>
</dbReference>
<dbReference type="Gene3D" id="3.40.1110.10">
    <property type="entry name" value="Calcium-transporting ATPase, cytoplasmic domain N"/>
    <property type="match status" value="1"/>
</dbReference>
<feature type="transmembrane region" description="Helical" evidence="8">
    <location>
        <begin position="81"/>
        <end position="106"/>
    </location>
</feature>